<sequence>MNEILVKVITSCQGLTPNSTYQVLIGKRTPSTLYFAKKHQLEAYFGLFPQLKKSDWGQVLAQQASRQDYSNTKLSFLAALLDYRQGMVFPQSRQKRYEAYLLLVQAASQLAYGQKRYVTVTQDWEVQQFVKAYFSQLRIQGREAFTASFYQEWARLLEDWPQDQADFLLSQFSGHDLPALAAEDWLDLLQGQAFSLARQFVLGRLDQALESAEGCPYLIYFKKGLDRRFPAWKPSADLTLKGLDQGASLAEVQARRGLKASTLADHLIEVAIFDCDRFLPELGRALGKGPESFYAEKAPEDFATFQDQYGDQAFWLYRVWQIANLEAEGGNFARA</sequence>
<evidence type="ECO:0000313" key="1">
    <source>
        <dbReference type="EMBL" id="AMB93448.1"/>
    </source>
</evidence>
<dbReference type="KEGG" id="asan:AWM72_01155"/>
<proteinExistence type="predicted"/>
<reference evidence="1 2" key="1">
    <citation type="journal article" date="2016" name="Genome Announc.">
        <title>Complete Genome Sequences of Aerococcus christensenii CCUG 28831T, Aerococcus sanguinicola CCUG 43001T, Aerococcus urinae CCUG 36881T, Aerococcus urinaeequi CCUG 28094T, Aerococcus urinaehominis CCUG 42038 BT, and Aerococcus viridans CCUG 4311T.</title>
        <authorList>
            <person name="Carkaci D."/>
            <person name="Dargis R."/>
            <person name="Nielsen X.C."/>
            <person name="Skovgaard O."/>
            <person name="Fuursted K."/>
            <person name="Christensen J.J."/>
        </authorList>
    </citation>
    <scope>NUCLEOTIDE SEQUENCE [LARGE SCALE GENOMIC DNA]</scope>
    <source>
        <strain evidence="1 2">CCUG43001</strain>
    </source>
</reference>
<organism evidence="1 2">
    <name type="scientific">Aerococcus sanguinicola</name>
    <dbReference type="NCBI Taxonomy" id="119206"/>
    <lineage>
        <taxon>Bacteria</taxon>
        <taxon>Bacillati</taxon>
        <taxon>Bacillota</taxon>
        <taxon>Bacilli</taxon>
        <taxon>Lactobacillales</taxon>
        <taxon>Aerococcaceae</taxon>
        <taxon>Aerococcus</taxon>
    </lineage>
</organism>
<keyword evidence="2" id="KW-1185">Reference proteome</keyword>
<reference evidence="2" key="2">
    <citation type="submission" date="2016-01" db="EMBL/GenBank/DDBJ databases">
        <title>Six Aerococcus type strain genome sequencing and assembly using PacBio and Illumina Hiseq.</title>
        <authorList>
            <person name="Carkaci D."/>
            <person name="Dargis R."/>
            <person name="Nielsen X.C."/>
            <person name="Skovgaard O."/>
            <person name="Fuursted K."/>
            <person name="Christensen J.J."/>
        </authorList>
    </citation>
    <scope>NUCLEOTIDE SEQUENCE [LARGE SCALE GENOMIC DNA]</scope>
    <source>
        <strain evidence="2">CCUG43001</strain>
    </source>
</reference>
<dbReference type="GeneID" id="92904261"/>
<evidence type="ECO:0008006" key="3">
    <source>
        <dbReference type="Google" id="ProtNLM"/>
    </source>
</evidence>
<dbReference type="RefSeq" id="WP_067971911.1">
    <property type="nucleotide sequence ID" value="NZ_CAJHKM010000007.1"/>
</dbReference>
<protein>
    <recommendedName>
        <fullName evidence="3">Helicase Helix-turn-helix domain-containing protein</fullName>
    </recommendedName>
</protein>
<evidence type="ECO:0000313" key="2">
    <source>
        <dbReference type="Proteomes" id="UP000069912"/>
    </source>
</evidence>
<accession>A0A0X8FA83</accession>
<dbReference type="EMBL" id="CP014160">
    <property type="protein sequence ID" value="AMB93448.1"/>
    <property type="molecule type" value="Genomic_DNA"/>
</dbReference>
<dbReference type="AlphaFoldDB" id="A0A0X8FA83"/>
<gene>
    <name evidence="1" type="ORF">AWM72_01155</name>
</gene>
<dbReference type="Proteomes" id="UP000069912">
    <property type="component" value="Chromosome"/>
</dbReference>
<name>A0A0X8FA83_9LACT</name>